<evidence type="ECO:0000256" key="3">
    <source>
        <dbReference type="ARBA" id="ARBA00005198"/>
    </source>
</evidence>
<dbReference type="EC" id="1.1.1.62" evidence="14"/>
<keyword evidence="11" id="KW-0443">Lipid metabolism</keyword>
<reference evidence="29" key="1">
    <citation type="journal article" date="2002" name="Science">
        <title>The draft genome of Ciona intestinalis: insights into chordate and vertebrate origins.</title>
        <authorList>
            <person name="Dehal P."/>
            <person name="Satou Y."/>
            <person name="Campbell R.K."/>
            <person name="Chapman J."/>
            <person name="Degnan B."/>
            <person name="De Tomaso A."/>
            <person name="Davidson B."/>
            <person name="Di Gregorio A."/>
            <person name="Gelpke M."/>
            <person name="Goodstein D.M."/>
            <person name="Harafuji N."/>
            <person name="Hastings K.E."/>
            <person name="Ho I."/>
            <person name="Hotta K."/>
            <person name="Huang W."/>
            <person name="Kawashima T."/>
            <person name="Lemaire P."/>
            <person name="Martinez D."/>
            <person name="Meinertzhagen I.A."/>
            <person name="Necula S."/>
            <person name="Nonaka M."/>
            <person name="Putnam N."/>
            <person name="Rash S."/>
            <person name="Saiga H."/>
            <person name="Satake M."/>
            <person name="Terry A."/>
            <person name="Yamada L."/>
            <person name="Wang H.G."/>
            <person name="Awazu S."/>
            <person name="Azumi K."/>
            <person name="Boore J."/>
            <person name="Branno M."/>
            <person name="Chin-Bow S."/>
            <person name="DeSantis R."/>
            <person name="Doyle S."/>
            <person name="Francino P."/>
            <person name="Keys D.N."/>
            <person name="Haga S."/>
            <person name="Hayashi H."/>
            <person name="Hino K."/>
            <person name="Imai K.S."/>
            <person name="Inaba K."/>
            <person name="Kano S."/>
            <person name="Kobayashi K."/>
            <person name="Kobayashi M."/>
            <person name="Lee B.I."/>
            <person name="Makabe K.W."/>
            <person name="Manohar C."/>
            <person name="Matassi G."/>
            <person name="Medina M."/>
            <person name="Mochizuki Y."/>
            <person name="Mount S."/>
            <person name="Morishita T."/>
            <person name="Miura S."/>
            <person name="Nakayama A."/>
            <person name="Nishizaka S."/>
            <person name="Nomoto H."/>
            <person name="Ohta F."/>
            <person name="Oishi K."/>
            <person name="Rigoutsos I."/>
            <person name="Sano M."/>
            <person name="Sasaki A."/>
            <person name="Sasakura Y."/>
            <person name="Shoguchi E."/>
            <person name="Shin-i T."/>
            <person name="Spagnuolo A."/>
            <person name="Stainier D."/>
            <person name="Suzuki M.M."/>
            <person name="Tassy O."/>
            <person name="Takatori N."/>
            <person name="Tokuoka M."/>
            <person name="Yagi K."/>
            <person name="Yoshizaki F."/>
            <person name="Wada S."/>
            <person name="Zhang C."/>
            <person name="Hyatt P.D."/>
            <person name="Larimer F."/>
            <person name="Detter C."/>
            <person name="Doggett N."/>
            <person name="Glavina T."/>
            <person name="Hawkins T."/>
            <person name="Richardson P."/>
            <person name="Lucas S."/>
            <person name="Kohara Y."/>
            <person name="Levine M."/>
            <person name="Satoh N."/>
            <person name="Rokhsar D.S."/>
        </authorList>
    </citation>
    <scope>NUCLEOTIDE SEQUENCE [LARGE SCALE GENOMIC DNA]</scope>
</reference>
<dbReference type="KEGG" id="cin:100184861"/>
<evidence type="ECO:0000256" key="20">
    <source>
        <dbReference type="ARBA" id="ARBA00065174"/>
    </source>
</evidence>
<comment type="catalytic activity">
    <reaction evidence="16">
        <text>17beta-estradiol + NAD(+) = estrone + NADH + H(+)</text>
        <dbReference type="Rhea" id="RHEA:24612"/>
        <dbReference type="ChEBI" id="CHEBI:15378"/>
        <dbReference type="ChEBI" id="CHEBI:16469"/>
        <dbReference type="ChEBI" id="CHEBI:17263"/>
        <dbReference type="ChEBI" id="CHEBI:57540"/>
        <dbReference type="ChEBI" id="CHEBI:57945"/>
        <dbReference type="EC" id="1.1.1.62"/>
    </reaction>
    <physiologicalReaction direction="left-to-right" evidence="16">
        <dbReference type="Rhea" id="RHEA:24613"/>
    </physiologicalReaction>
    <physiologicalReaction direction="right-to-left" evidence="16">
        <dbReference type="Rhea" id="RHEA:24614"/>
    </physiologicalReaction>
</comment>
<dbReference type="HOGENOM" id="CLU_010194_1_3_1"/>
<dbReference type="RefSeq" id="XP_002129957.1">
    <property type="nucleotide sequence ID" value="XM_002129921.4"/>
</dbReference>
<dbReference type="CDD" id="cd05333">
    <property type="entry name" value="BKR_SDR_c"/>
    <property type="match status" value="1"/>
</dbReference>
<dbReference type="InterPro" id="IPR036291">
    <property type="entry name" value="NAD(P)-bd_dom_sf"/>
</dbReference>
<comment type="catalytic activity">
    <reaction evidence="18">
        <text>17beta-hydroxy-5alpha-androstan-3-one + NAD(+) = 5alpha-androstan-3,17-dione + NADH + H(+)</text>
        <dbReference type="Rhea" id="RHEA:41992"/>
        <dbReference type="ChEBI" id="CHEBI:15378"/>
        <dbReference type="ChEBI" id="CHEBI:15994"/>
        <dbReference type="ChEBI" id="CHEBI:16330"/>
        <dbReference type="ChEBI" id="CHEBI:57540"/>
        <dbReference type="ChEBI" id="CHEBI:57945"/>
    </reaction>
    <physiologicalReaction direction="left-to-right" evidence="18">
        <dbReference type="Rhea" id="RHEA:41993"/>
    </physiologicalReaction>
</comment>
<evidence type="ECO:0000256" key="21">
    <source>
        <dbReference type="ARBA" id="ARBA00066822"/>
    </source>
</evidence>
<dbReference type="PANTHER" id="PTHR42760:SF83">
    <property type="entry name" value="(3R)-3-HYDROXYACYL-COA DEHYDROGENASE"/>
    <property type="match status" value="1"/>
</dbReference>
<keyword evidence="7" id="KW-0597">Phosphoprotein</keyword>
<dbReference type="Pfam" id="PF13561">
    <property type="entry name" value="adh_short_C2"/>
    <property type="match status" value="1"/>
</dbReference>
<reference evidence="28" key="3">
    <citation type="submission" date="2025-08" db="UniProtKB">
        <authorList>
            <consortium name="Ensembl"/>
        </authorList>
    </citation>
    <scope>IDENTIFICATION</scope>
</reference>
<evidence type="ECO:0000256" key="18">
    <source>
        <dbReference type="ARBA" id="ARBA00050435"/>
    </source>
</evidence>
<dbReference type="Ensembl" id="ENSCINT00000002542.2">
    <property type="protein sequence ID" value="ENSCINP00000002542.2"/>
    <property type="gene ID" value="ENSCING00000001307.2"/>
</dbReference>
<evidence type="ECO:0000256" key="4">
    <source>
        <dbReference type="ARBA" id="ARBA00006484"/>
    </source>
</evidence>
<keyword evidence="8" id="KW-0276">Fatty acid metabolism</keyword>
<evidence type="ECO:0000256" key="24">
    <source>
        <dbReference type="ARBA" id="ARBA00081419"/>
    </source>
</evidence>
<dbReference type="OMA" id="LFGVQCD"/>
<evidence type="ECO:0000313" key="29">
    <source>
        <dbReference type="Proteomes" id="UP000008144"/>
    </source>
</evidence>
<dbReference type="InterPro" id="IPR020904">
    <property type="entry name" value="Sc_DH/Rdtase_CS"/>
</dbReference>
<dbReference type="EMBL" id="EAAA01002889">
    <property type="status" value="NOT_ANNOTATED_CDS"/>
    <property type="molecule type" value="Genomic_DNA"/>
</dbReference>
<evidence type="ECO:0000256" key="17">
    <source>
        <dbReference type="ARBA" id="ARBA00050232"/>
    </source>
</evidence>
<evidence type="ECO:0000256" key="8">
    <source>
        <dbReference type="ARBA" id="ARBA00022832"/>
    </source>
</evidence>
<keyword evidence="29" id="KW-1185">Reference proteome</keyword>
<evidence type="ECO:0000256" key="19">
    <source>
        <dbReference type="ARBA" id="ARBA00052680"/>
    </source>
</evidence>
<evidence type="ECO:0000256" key="16">
    <source>
        <dbReference type="ARBA" id="ARBA00049069"/>
    </source>
</evidence>
<comment type="similarity">
    <text evidence="4">Belongs to the short-chain dehydrogenases/reductases (SDR) family.</text>
</comment>
<accession>A0A1W2WFD5</accession>
<evidence type="ECO:0000256" key="11">
    <source>
        <dbReference type="ARBA" id="ARBA00023098"/>
    </source>
</evidence>
<evidence type="ECO:0000256" key="23">
    <source>
        <dbReference type="ARBA" id="ARBA00077835"/>
    </source>
</evidence>
<dbReference type="GO" id="GO:0004303">
    <property type="term" value="F:estradiol 17-beta-dehydrogenase [NAD(P)+] activity"/>
    <property type="evidence" value="ECO:0007669"/>
    <property type="project" value="UniProtKB-EC"/>
</dbReference>
<dbReference type="PANTHER" id="PTHR42760">
    <property type="entry name" value="SHORT-CHAIN DEHYDROGENASES/REDUCTASES FAMILY MEMBER"/>
    <property type="match status" value="1"/>
</dbReference>
<dbReference type="PRINTS" id="PR00080">
    <property type="entry name" value="SDRFAMILY"/>
</dbReference>
<dbReference type="PRINTS" id="PR00081">
    <property type="entry name" value="GDHRDH"/>
</dbReference>
<evidence type="ECO:0000256" key="9">
    <source>
        <dbReference type="ARBA" id="ARBA00023002"/>
    </source>
</evidence>
<dbReference type="PROSITE" id="PS00061">
    <property type="entry name" value="ADH_SHORT"/>
    <property type="match status" value="1"/>
</dbReference>
<keyword evidence="12" id="KW-0496">Mitochondrion</keyword>
<evidence type="ECO:0000256" key="2">
    <source>
        <dbReference type="ARBA" id="ARBA00005194"/>
    </source>
</evidence>
<dbReference type="InterPro" id="IPR002347">
    <property type="entry name" value="SDR_fam"/>
</dbReference>
<dbReference type="Proteomes" id="UP000008144">
    <property type="component" value="Chromosome 9"/>
</dbReference>
<dbReference type="SUPFAM" id="SSF51735">
    <property type="entry name" value="NAD(P)-binding Rossmann-fold domains"/>
    <property type="match status" value="1"/>
</dbReference>
<evidence type="ECO:0000256" key="5">
    <source>
        <dbReference type="ARBA" id="ARBA00012456"/>
    </source>
</evidence>
<dbReference type="GO" id="GO:0006633">
    <property type="term" value="P:fatty acid biosynthetic process"/>
    <property type="evidence" value="ECO:0000318"/>
    <property type="project" value="GO_Central"/>
</dbReference>
<comment type="pathway">
    <text evidence="2">Lipid metabolism; fatty acid biosynthesis.</text>
</comment>
<dbReference type="GO" id="GO:0016616">
    <property type="term" value="F:oxidoreductase activity, acting on the CH-OH group of donors, NAD or NADP as acceptor"/>
    <property type="evidence" value="ECO:0000318"/>
    <property type="project" value="GO_Central"/>
</dbReference>
<evidence type="ECO:0000256" key="27">
    <source>
        <dbReference type="ARBA" id="ARBA00083258"/>
    </source>
</evidence>
<dbReference type="GO" id="GO:0005759">
    <property type="term" value="C:mitochondrial matrix"/>
    <property type="evidence" value="ECO:0007669"/>
    <property type="project" value="UniProtKB-SubCell"/>
</dbReference>
<reference evidence="28" key="2">
    <citation type="journal article" date="2008" name="Genome Biol.">
        <title>Improved genome assembly and evidence-based global gene model set for the chordate Ciona intestinalis: new insight into intron and operon populations.</title>
        <authorList>
            <person name="Satou Y."/>
            <person name="Mineta K."/>
            <person name="Ogasawara M."/>
            <person name="Sasakura Y."/>
            <person name="Shoguchi E."/>
            <person name="Ueno K."/>
            <person name="Yamada L."/>
            <person name="Matsumoto J."/>
            <person name="Wasserscheid J."/>
            <person name="Dewar K."/>
            <person name="Wiley G.B."/>
            <person name="Macmil S.L."/>
            <person name="Roe B.A."/>
            <person name="Zeller R.W."/>
            <person name="Hastings K.E."/>
            <person name="Lemaire P."/>
            <person name="Lindquist E."/>
            <person name="Endo T."/>
            <person name="Hotta K."/>
            <person name="Inaba K."/>
        </authorList>
    </citation>
    <scope>NUCLEOTIDE SEQUENCE [LARGE SCALE GENOMIC DNA]</scope>
    <source>
        <strain evidence="28">wild type</strain>
    </source>
</reference>
<proteinExistence type="inferred from homology"/>
<evidence type="ECO:0000256" key="13">
    <source>
        <dbReference type="ARBA" id="ARBA00023160"/>
    </source>
</evidence>
<evidence type="ECO:0000256" key="22">
    <source>
        <dbReference type="ARBA" id="ARBA00070911"/>
    </source>
</evidence>
<dbReference type="GeneID" id="100184861"/>
<dbReference type="GO" id="GO:0048038">
    <property type="term" value="F:quinone binding"/>
    <property type="evidence" value="ECO:0000318"/>
    <property type="project" value="GO_Central"/>
</dbReference>
<keyword evidence="10" id="KW-0520">NAD</keyword>
<dbReference type="FunFam" id="3.40.50.720:FF:000231">
    <property type="entry name" value="Estradiol 17-beta-dehydrogenase 8"/>
    <property type="match status" value="1"/>
</dbReference>
<dbReference type="EC" id="1.1.1.239" evidence="21"/>
<dbReference type="EC" id="1.1.1.n12" evidence="5"/>
<comment type="subunit">
    <text evidence="20">Heterotetramer with CBR4; contains two molecules of HSD17B8 and CBR4.</text>
</comment>
<evidence type="ECO:0000256" key="1">
    <source>
        <dbReference type="ARBA" id="ARBA00004305"/>
    </source>
</evidence>
<name>F6WW36_CIOIN</name>
<reference evidence="28" key="4">
    <citation type="submission" date="2025-09" db="UniProtKB">
        <authorList>
            <consortium name="Ensembl"/>
        </authorList>
    </citation>
    <scope>IDENTIFICATION</scope>
</reference>
<dbReference type="InParanoid" id="F6WW36"/>
<dbReference type="GeneTree" id="ENSGT00940000160668"/>
<dbReference type="OrthoDB" id="294295at2759"/>
<comment type="pathway">
    <text evidence="3">Lipid metabolism; mitochondrial fatty acid beta-oxidation.</text>
</comment>
<keyword evidence="9" id="KW-0560">Oxidoreductase</keyword>
<accession>F6WW36</accession>
<evidence type="ECO:0000256" key="26">
    <source>
        <dbReference type="ARBA" id="ARBA00083097"/>
    </source>
</evidence>
<keyword evidence="6" id="KW-0444">Lipid biosynthesis</keyword>
<evidence type="ECO:0000256" key="12">
    <source>
        <dbReference type="ARBA" id="ARBA00023128"/>
    </source>
</evidence>
<dbReference type="AlphaFoldDB" id="F6WW36"/>
<comment type="catalytic activity">
    <reaction evidence="17">
        <text>testosterone + NAD(+) = androst-4-ene-3,17-dione + NADH + H(+)</text>
        <dbReference type="Rhea" id="RHEA:14929"/>
        <dbReference type="ChEBI" id="CHEBI:15378"/>
        <dbReference type="ChEBI" id="CHEBI:16422"/>
        <dbReference type="ChEBI" id="CHEBI:17347"/>
        <dbReference type="ChEBI" id="CHEBI:57540"/>
        <dbReference type="ChEBI" id="CHEBI:57945"/>
        <dbReference type="EC" id="1.1.1.239"/>
    </reaction>
    <physiologicalReaction direction="left-to-right" evidence="17">
        <dbReference type="Rhea" id="RHEA:14930"/>
    </physiologicalReaction>
</comment>
<evidence type="ECO:0000313" key="28">
    <source>
        <dbReference type="Ensembl" id="ENSCINP00000002542.2"/>
    </source>
</evidence>
<evidence type="ECO:0000256" key="14">
    <source>
        <dbReference type="ARBA" id="ARBA00024072"/>
    </source>
</evidence>
<sequence>MSQRLAGKVAIVTGAASGIGRAICQRYANEGASLMLVDRNQERLKKATETLNTGHGNKHCISEGNVSEFDFANKLVDQVKETYGKAGNVLVNCAGITRDSLLINMTEKQFDDVIQVNLKSIFTMTKAFIGTLRHTGGMHPASIINISSIVGKTGNAGQANYAASKAGVIGFTKTVGMEMGRYGVRCNAILPGFIQTPMTDAVPEEIMKKYLKMIPMKRMGTPEEIANVCLFLGCDESSYVNCATLEVTGGFFA</sequence>
<dbReference type="STRING" id="7719.ENSCINP00000002542"/>
<dbReference type="GO" id="GO:0047035">
    <property type="term" value="F:testosterone dehydrogenase (NAD+) activity"/>
    <property type="evidence" value="ECO:0007669"/>
    <property type="project" value="UniProtKB-EC"/>
</dbReference>
<dbReference type="FunCoup" id="F6WW36">
    <property type="interactions" value="353"/>
</dbReference>
<dbReference type="Gene3D" id="3.40.50.720">
    <property type="entry name" value="NAD(P)-binding Rossmann-like Domain"/>
    <property type="match status" value="1"/>
</dbReference>
<comment type="pathway">
    <text evidence="15">Steroid biosynthesis; estrogen biosynthesis.</text>
</comment>
<evidence type="ECO:0000256" key="15">
    <source>
        <dbReference type="ARBA" id="ARBA00037929"/>
    </source>
</evidence>
<protein>
    <recommendedName>
        <fullName evidence="22">(3R)-3-hydroxyacyl-CoA dehydrogenase</fullName>
        <ecNumber evidence="21">1.1.1.239</ecNumber>
        <ecNumber evidence="14">1.1.1.62</ecNumber>
        <ecNumber evidence="5">1.1.1.n12</ecNumber>
    </recommendedName>
    <alternativeName>
        <fullName evidence="24">17-beta-hydroxysteroid dehydrogenase 8</fullName>
    </alternativeName>
    <alternativeName>
        <fullName evidence="23">3-ketoacyl-[acyl-carrier-protein] reductase alpha subunit</fullName>
    </alternativeName>
    <alternativeName>
        <fullName evidence="26">3-oxoacyl-[acyl-carrier-protein] reductase</fullName>
    </alternativeName>
    <alternativeName>
        <fullName evidence="27">Estradiol 17-beta-dehydrogenase 8</fullName>
    </alternativeName>
    <alternativeName>
        <fullName evidence="25">Testosterone 17-beta-dehydrogenase 8</fullName>
    </alternativeName>
</protein>
<gene>
    <name evidence="28" type="primary">LOC100184861</name>
</gene>
<comment type="catalytic activity">
    <reaction evidence="19">
        <text>a (3R)-3-hydroxyacyl-CoA + NAD(+) = a 3-oxoacyl-CoA + NADH + H(+)</text>
        <dbReference type="Rhea" id="RHEA:32711"/>
        <dbReference type="ChEBI" id="CHEBI:15378"/>
        <dbReference type="ChEBI" id="CHEBI:57319"/>
        <dbReference type="ChEBI" id="CHEBI:57540"/>
        <dbReference type="ChEBI" id="CHEBI:57945"/>
        <dbReference type="ChEBI" id="CHEBI:90726"/>
        <dbReference type="EC" id="1.1.1.n12"/>
    </reaction>
    <physiologicalReaction direction="left-to-right" evidence="19">
        <dbReference type="Rhea" id="RHEA:32712"/>
    </physiologicalReaction>
</comment>
<dbReference type="GO" id="GO:0008210">
    <property type="term" value="P:estrogen metabolic process"/>
    <property type="evidence" value="ECO:0007669"/>
    <property type="project" value="UniProtKB-ARBA"/>
</dbReference>
<keyword evidence="13" id="KW-0275">Fatty acid biosynthesis</keyword>
<organism evidence="28 29">
    <name type="scientific">Ciona intestinalis</name>
    <name type="common">Transparent sea squirt</name>
    <name type="synonym">Ascidia intestinalis</name>
    <dbReference type="NCBI Taxonomy" id="7719"/>
    <lineage>
        <taxon>Eukaryota</taxon>
        <taxon>Metazoa</taxon>
        <taxon>Chordata</taxon>
        <taxon>Tunicata</taxon>
        <taxon>Ascidiacea</taxon>
        <taxon>Phlebobranchia</taxon>
        <taxon>Cionidae</taxon>
        <taxon>Ciona</taxon>
    </lineage>
</organism>
<evidence type="ECO:0000256" key="6">
    <source>
        <dbReference type="ARBA" id="ARBA00022516"/>
    </source>
</evidence>
<comment type="subcellular location">
    <subcellularLocation>
        <location evidence="1">Mitochondrion matrix</location>
    </subcellularLocation>
</comment>
<evidence type="ECO:0000256" key="7">
    <source>
        <dbReference type="ARBA" id="ARBA00022553"/>
    </source>
</evidence>
<evidence type="ECO:0000256" key="10">
    <source>
        <dbReference type="ARBA" id="ARBA00023027"/>
    </source>
</evidence>
<evidence type="ECO:0000256" key="25">
    <source>
        <dbReference type="ARBA" id="ARBA00081936"/>
    </source>
</evidence>